<keyword evidence="7 12" id="KW-0067">ATP-binding</keyword>
<keyword evidence="4 12" id="KW-0547">Nucleotide-binding</keyword>
<dbReference type="InterPro" id="IPR043686">
    <property type="entry name" value="Uup"/>
</dbReference>
<feature type="binding site" evidence="12">
    <location>
        <begin position="36"/>
        <end position="43"/>
    </location>
    <ligand>
        <name>ATP</name>
        <dbReference type="ChEBI" id="CHEBI:30616"/>
        <label>1</label>
    </ligand>
</feature>
<evidence type="ECO:0000256" key="8">
    <source>
        <dbReference type="ARBA" id="ARBA00023125"/>
    </source>
</evidence>
<dbReference type="CDD" id="cd03221">
    <property type="entry name" value="ABCF_EF-3"/>
    <property type="match status" value="2"/>
</dbReference>
<keyword evidence="1" id="KW-1003">Cell membrane</keyword>
<keyword evidence="6 12" id="KW-0378">Hydrolase</keyword>
<feature type="coiled-coil region" evidence="12">
    <location>
        <begin position="574"/>
        <end position="601"/>
    </location>
</feature>
<evidence type="ECO:0000256" key="3">
    <source>
        <dbReference type="ARBA" id="ARBA00022737"/>
    </source>
</evidence>
<dbReference type="Pfam" id="PF16326">
    <property type="entry name" value="ABC_tran_CTD"/>
    <property type="match status" value="1"/>
</dbReference>
<dbReference type="InterPro" id="IPR032524">
    <property type="entry name" value="ABC_tran_C"/>
</dbReference>
<dbReference type="Proteomes" id="UP000198729">
    <property type="component" value="Unassembled WGS sequence"/>
</dbReference>
<keyword evidence="8 12" id="KW-0238">DNA-binding</keyword>
<evidence type="ECO:0000256" key="11">
    <source>
        <dbReference type="ARBA" id="ARBA00061478"/>
    </source>
</evidence>
<dbReference type="OrthoDB" id="9762051at2"/>
<evidence type="ECO:0000256" key="1">
    <source>
        <dbReference type="ARBA" id="ARBA00022475"/>
    </source>
</evidence>
<proteinExistence type="inferred from homology"/>
<keyword evidence="15" id="KW-1185">Reference proteome</keyword>
<dbReference type="STRING" id="51642.NSMM_630014"/>
<organism evidence="14 15">
    <name type="scientific">Nitrosomonas mobilis</name>
    <dbReference type="NCBI Taxonomy" id="51642"/>
    <lineage>
        <taxon>Bacteria</taxon>
        <taxon>Pseudomonadati</taxon>
        <taxon>Pseudomonadota</taxon>
        <taxon>Betaproteobacteria</taxon>
        <taxon>Nitrosomonadales</taxon>
        <taxon>Nitrosomonadaceae</taxon>
        <taxon>Nitrosomonas</taxon>
    </lineage>
</organism>
<dbReference type="EMBL" id="FMWO01000073">
    <property type="protein sequence ID" value="SCZ86653.1"/>
    <property type="molecule type" value="Genomic_DNA"/>
</dbReference>
<keyword evidence="9 12" id="KW-0234">DNA repair</keyword>
<dbReference type="InterPro" id="IPR032781">
    <property type="entry name" value="ABC_tran_Xtn"/>
</dbReference>
<dbReference type="Pfam" id="PF12848">
    <property type="entry name" value="ABC_tran_Xtn"/>
    <property type="match status" value="1"/>
</dbReference>
<dbReference type="RefSeq" id="WP_090287829.1">
    <property type="nucleotide sequence ID" value="NZ_FMWO01000073.1"/>
</dbReference>
<feature type="binding site" evidence="12">
    <location>
        <begin position="354"/>
        <end position="361"/>
    </location>
    <ligand>
        <name>ATP</name>
        <dbReference type="ChEBI" id="CHEBI:30616"/>
        <label>2</label>
    </ligand>
</feature>
<dbReference type="InterPro" id="IPR037118">
    <property type="entry name" value="Val-tRNA_synth_C_sf"/>
</dbReference>
<comment type="similarity">
    <text evidence="11 12">Belongs to the ABC transporter superfamily. ABCF family. Uup subfamily.</text>
</comment>
<dbReference type="HAMAP" id="MF_00848">
    <property type="entry name" value="Uup"/>
    <property type="match status" value="1"/>
</dbReference>
<keyword evidence="12" id="KW-0175">Coiled coil</keyword>
<protein>
    <recommendedName>
        <fullName evidence="12">ATP-binding protein Uup</fullName>
        <ecNumber evidence="12">3.6.1.-</ecNumber>
    </recommendedName>
</protein>
<dbReference type="SMART" id="SM00382">
    <property type="entry name" value="AAA"/>
    <property type="match status" value="2"/>
</dbReference>
<dbReference type="PANTHER" id="PTHR42855:SF1">
    <property type="entry name" value="ABC TRANSPORTER DOMAIN-CONTAINING PROTEIN"/>
    <property type="match status" value="1"/>
</dbReference>
<dbReference type="AlphaFoldDB" id="A0A1G5SHG8"/>
<dbReference type="Gene3D" id="3.40.50.300">
    <property type="entry name" value="P-loop containing nucleotide triphosphate hydrolases"/>
    <property type="match status" value="2"/>
</dbReference>
<evidence type="ECO:0000256" key="4">
    <source>
        <dbReference type="ARBA" id="ARBA00022741"/>
    </source>
</evidence>
<evidence type="ECO:0000313" key="14">
    <source>
        <dbReference type="EMBL" id="SCZ86653.1"/>
    </source>
</evidence>
<dbReference type="FunFam" id="3.40.50.300:FF:000309">
    <property type="entry name" value="ABC transporter ATP-binding protein"/>
    <property type="match status" value="1"/>
</dbReference>
<dbReference type="PROSITE" id="PS00211">
    <property type="entry name" value="ABC_TRANSPORTER_1"/>
    <property type="match status" value="1"/>
</dbReference>
<dbReference type="GO" id="GO:0016887">
    <property type="term" value="F:ATP hydrolysis activity"/>
    <property type="evidence" value="ECO:0007669"/>
    <property type="project" value="UniProtKB-UniRule"/>
</dbReference>
<dbReference type="Gene3D" id="1.10.287.380">
    <property type="entry name" value="Valyl-tRNA synthetase, C-terminal domain"/>
    <property type="match status" value="1"/>
</dbReference>
<dbReference type="GO" id="GO:0043022">
    <property type="term" value="F:ribosome binding"/>
    <property type="evidence" value="ECO:0007669"/>
    <property type="project" value="UniProtKB-UniRule"/>
</dbReference>
<dbReference type="GO" id="GO:0003677">
    <property type="term" value="F:DNA binding"/>
    <property type="evidence" value="ECO:0007669"/>
    <property type="project" value="UniProtKB-UniRule"/>
</dbReference>
<sequence>MPHITLENACLAFGHHALLDHAAFQLDPGERVGLIGRNGTGKSSLLRVLAGEINLDDGVLRIEPGISVAYVPQEPELDETRSVFSEVARGLGELSQVLLDYHQVSHDLGAADADIEALLERMQQLQSILESQDGWRIHNKVQTAINKLELDEDAIVGTLSGGARKRVALARAMVLSPDVLLLDEPTNHLDFVSIEWLEETLREINASIIFITHDRRFLDNVATRIIELDRGELVSFPGNFSAYQIKKAEILETEATHNKKFDKVLTQEEVWIRKGIQARRTRNEGRVRRLEALRRERAARRERMGKVNFKVELGERSGQLVAELENVVKQYDEKIIISNFSCRIMRGDRIGLLGPNGAGKSTLLKLILGEVQPDAGTVRLGTKLSVAYFDQMRKQLDENLTLVESISQGSDFIEIGGVRKHVISYLEDFLFSPLRARSPVKTLSGGERNRLLLARLFTQPANVLVLDEPTNDLDIETLELLESLLQDYSGTLFLVSHDRAFLDNVVTQVIAFEGNGQLREYAGGFEDWLRVANAAKSVEKDAQKPTSIPAASAVTSSRNSKNVSVKSVNSAKLSYQEKQELEKLPEKIDNLEQERESISARLSDPTLYQGNPDEIKVLQARTTVLEKELSALFSRWEVLESKFIKAK</sequence>
<dbReference type="InterPro" id="IPR051309">
    <property type="entry name" value="ABCF_ATPase"/>
</dbReference>
<dbReference type="InterPro" id="IPR027417">
    <property type="entry name" value="P-loop_NTPase"/>
</dbReference>
<evidence type="ECO:0000256" key="6">
    <source>
        <dbReference type="ARBA" id="ARBA00022801"/>
    </source>
</evidence>
<name>A0A1G5SHG8_9PROT</name>
<keyword evidence="2 12" id="KW-0963">Cytoplasm</keyword>
<accession>A0A1G5SHG8</accession>
<dbReference type="InterPro" id="IPR003439">
    <property type="entry name" value="ABC_transporter-like_ATP-bd"/>
</dbReference>
<evidence type="ECO:0000256" key="12">
    <source>
        <dbReference type="HAMAP-Rule" id="MF_00848"/>
    </source>
</evidence>
<evidence type="ECO:0000256" key="9">
    <source>
        <dbReference type="ARBA" id="ARBA00023204"/>
    </source>
</evidence>
<evidence type="ECO:0000256" key="2">
    <source>
        <dbReference type="ARBA" id="ARBA00022490"/>
    </source>
</evidence>
<dbReference type="GO" id="GO:0005737">
    <property type="term" value="C:cytoplasm"/>
    <property type="evidence" value="ECO:0007669"/>
    <property type="project" value="UniProtKB-SubCell"/>
</dbReference>
<evidence type="ECO:0000256" key="7">
    <source>
        <dbReference type="ARBA" id="ARBA00022840"/>
    </source>
</evidence>
<evidence type="ECO:0000259" key="13">
    <source>
        <dbReference type="PROSITE" id="PS50893"/>
    </source>
</evidence>
<feature type="domain" description="ABC transporter" evidence="13">
    <location>
        <begin position="4"/>
        <end position="255"/>
    </location>
</feature>
<evidence type="ECO:0000256" key="5">
    <source>
        <dbReference type="ARBA" id="ARBA00022763"/>
    </source>
</evidence>
<comment type="subcellular location">
    <subcellularLocation>
        <location evidence="12">Cytoplasm</location>
    </subcellularLocation>
    <text evidence="12">Associates with ribosomes.</text>
</comment>
<dbReference type="SUPFAM" id="SSF52540">
    <property type="entry name" value="P-loop containing nucleoside triphosphate hydrolases"/>
    <property type="match status" value="2"/>
</dbReference>
<keyword evidence="1" id="KW-0472">Membrane</keyword>
<evidence type="ECO:0000256" key="10">
    <source>
        <dbReference type="ARBA" id="ARBA00049360"/>
    </source>
</evidence>
<dbReference type="InterPro" id="IPR017871">
    <property type="entry name" value="ABC_transporter-like_CS"/>
</dbReference>
<comment type="function">
    <text evidence="12">Probably plays a role in ribosome assembly or function. May be involved in resolution of branched DNA intermediates that result from template switching in postreplication gaps. Binds DNA and has ATPase activity.</text>
</comment>
<dbReference type="Pfam" id="PF00005">
    <property type="entry name" value="ABC_tran"/>
    <property type="match status" value="2"/>
</dbReference>
<dbReference type="GO" id="GO:0005524">
    <property type="term" value="F:ATP binding"/>
    <property type="evidence" value="ECO:0007669"/>
    <property type="project" value="UniProtKB-UniRule"/>
</dbReference>
<dbReference type="InterPro" id="IPR003593">
    <property type="entry name" value="AAA+_ATPase"/>
</dbReference>
<dbReference type="EC" id="3.6.1.-" evidence="12"/>
<keyword evidence="3 12" id="KW-0677">Repeat</keyword>
<evidence type="ECO:0000313" key="15">
    <source>
        <dbReference type="Proteomes" id="UP000198729"/>
    </source>
</evidence>
<dbReference type="PANTHER" id="PTHR42855">
    <property type="entry name" value="ABC TRANSPORTER ATP-BINDING SUBUNIT"/>
    <property type="match status" value="1"/>
</dbReference>
<feature type="domain" description="ABC transporter" evidence="13">
    <location>
        <begin position="322"/>
        <end position="540"/>
    </location>
</feature>
<dbReference type="PROSITE" id="PS50893">
    <property type="entry name" value="ABC_TRANSPORTER_2"/>
    <property type="match status" value="2"/>
</dbReference>
<comment type="catalytic activity">
    <reaction evidence="10 12">
        <text>ATP + H2O = ADP + phosphate + H(+)</text>
        <dbReference type="Rhea" id="RHEA:13065"/>
        <dbReference type="ChEBI" id="CHEBI:15377"/>
        <dbReference type="ChEBI" id="CHEBI:15378"/>
        <dbReference type="ChEBI" id="CHEBI:30616"/>
        <dbReference type="ChEBI" id="CHEBI:43474"/>
        <dbReference type="ChEBI" id="CHEBI:456216"/>
    </reaction>
</comment>
<reference evidence="14 15" key="1">
    <citation type="submission" date="2016-10" db="EMBL/GenBank/DDBJ databases">
        <authorList>
            <person name="de Groot N.N."/>
        </authorList>
    </citation>
    <scope>NUCLEOTIDE SEQUENCE [LARGE SCALE GENOMIC DNA]</scope>
    <source>
        <strain evidence="14">1</strain>
    </source>
</reference>
<keyword evidence="5 12" id="KW-0227">DNA damage</keyword>
<dbReference type="GO" id="GO:0006281">
    <property type="term" value="P:DNA repair"/>
    <property type="evidence" value="ECO:0007669"/>
    <property type="project" value="UniProtKB-KW"/>
</dbReference>
<dbReference type="FunFam" id="3.40.50.300:FF:000011">
    <property type="entry name" value="Putative ABC transporter ATP-binding component"/>
    <property type="match status" value="1"/>
</dbReference>
<gene>
    <name evidence="14" type="primary">uup-A</name>
    <name evidence="12" type="synonym">uup</name>
    <name evidence="14" type="ORF">NSMM_630014</name>
</gene>